<keyword evidence="1" id="KW-0812">Transmembrane</keyword>
<protein>
    <submittedName>
        <fullName evidence="2">Uncharacterized protein</fullName>
    </submittedName>
</protein>
<dbReference type="EnsemblPlants" id="MELO3C030986.2.1">
    <property type="protein sequence ID" value="MELO3C030986.2.1"/>
    <property type="gene ID" value="MELO3C030986.2"/>
</dbReference>
<dbReference type="AlphaFoldDB" id="A0A9I9EA97"/>
<keyword evidence="1" id="KW-1133">Transmembrane helix</keyword>
<feature type="transmembrane region" description="Helical" evidence="1">
    <location>
        <begin position="43"/>
        <end position="66"/>
    </location>
</feature>
<evidence type="ECO:0000256" key="1">
    <source>
        <dbReference type="SAM" id="Phobius"/>
    </source>
</evidence>
<proteinExistence type="predicted"/>
<reference evidence="2" key="1">
    <citation type="submission" date="2023-03" db="UniProtKB">
        <authorList>
            <consortium name="EnsemblPlants"/>
        </authorList>
    </citation>
    <scope>IDENTIFICATION</scope>
</reference>
<feature type="transmembrane region" description="Helical" evidence="1">
    <location>
        <begin position="12"/>
        <end position="31"/>
    </location>
</feature>
<organism evidence="2">
    <name type="scientific">Cucumis melo</name>
    <name type="common">Muskmelon</name>
    <dbReference type="NCBI Taxonomy" id="3656"/>
    <lineage>
        <taxon>Eukaryota</taxon>
        <taxon>Viridiplantae</taxon>
        <taxon>Streptophyta</taxon>
        <taxon>Embryophyta</taxon>
        <taxon>Tracheophyta</taxon>
        <taxon>Spermatophyta</taxon>
        <taxon>Magnoliopsida</taxon>
        <taxon>eudicotyledons</taxon>
        <taxon>Gunneridae</taxon>
        <taxon>Pentapetalae</taxon>
        <taxon>rosids</taxon>
        <taxon>fabids</taxon>
        <taxon>Cucurbitales</taxon>
        <taxon>Cucurbitaceae</taxon>
        <taxon>Benincaseae</taxon>
        <taxon>Cucumis</taxon>
    </lineage>
</organism>
<keyword evidence="1" id="KW-0472">Membrane</keyword>
<name>A0A9I9EA97_CUCME</name>
<evidence type="ECO:0000313" key="2">
    <source>
        <dbReference type="EnsemblPlants" id="MELO3C030986.2.1"/>
    </source>
</evidence>
<sequence>RINTTIESDKTLTSIIVLYSHVLHHTSFFFFTPSLPPFQQHIVAAPSLPFSATAAVSVAVFSLLVSSQPLSNRNKKSFDGEIEYMGNVGAISIPPPGILRVTTV</sequence>
<accession>A0A9I9EA97</accession>
<dbReference type="Gramene" id="MELO3C030986.2.1">
    <property type="protein sequence ID" value="MELO3C030986.2.1"/>
    <property type="gene ID" value="MELO3C030986.2"/>
</dbReference>